<feature type="region of interest" description="Disordered" evidence="2">
    <location>
        <begin position="1"/>
        <end position="46"/>
    </location>
</feature>
<accession>A0A5F8G8N9</accession>
<dbReference type="InterPro" id="IPR028168">
    <property type="entry name" value="KASH5_CC"/>
</dbReference>
<evidence type="ECO:0000256" key="2">
    <source>
        <dbReference type="SAM" id="MobiDB-lite"/>
    </source>
</evidence>
<feature type="region of interest" description="Disordered" evidence="2">
    <location>
        <begin position="281"/>
        <end position="319"/>
    </location>
</feature>
<feature type="domain" description="KASH5-like coiled-coil" evidence="3">
    <location>
        <begin position="49"/>
        <end position="184"/>
    </location>
</feature>
<name>A0A5F8G8N9_MONDO</name>
<protein>
    <submittedName>
        <fullName evidence="4">Coiled-coil domain containing 155</fullName>
    </submittedName>
</protein>
<evidence type="ECO:0000313" key="5">
    <source>
        <dbReference type="Proteomes" id="UP000002280"/>
    </source>
</evidence>
<dbReference type="InterPro" id="IPR028170">
    <property type="entry name" value="KASH5"/>
</dbReference>
<proteinExistence type="predicted"/>
<evidence type="ECO:0000256" key="1">
    <source>
        <dbReference type="SAM" id="Coils"/>
    </source>
</evidence>
<dbReference type="GeneTree" id="ENSGT00420000029926"/>
<evidence type="ECO:0000259" key="3">
    <source>
        <dbReference type="Pfam" id="PF14662"/>
    </source>
</evidence>
<evidence type="ECO:0000313" key="4">
    <source>
        <dbReference type="Ensembl" id="ENSMODP00000043850.1"/>
    </source>
</evidence>
<reference evidence="4" key="2">
    <citation type="submission" date="2025-08" db="UniProtKB">
        <authorList>
            <consortium name="Ensembl"/>
        </authorList>
    </citation>
    <scope>IDENTIFICATION</scope>
</reference>
<dbReference type="GO" id="GO:0034993">
    <property type="term" value="C:meiotic nuclear membrane microtubule tethering complex"/>
    <property type="evidence" value="ECO:0007669"/>
    <property type="project" value="InterPro"/>
</dbReference>
<reference evidence="4" key="3">
    <citation type="submission" date="2025-09" db="UniProtKB">
        <authorList>
            <consortium name="Ensembl"/>
        </authorList>
    </citation>
    <scope>IDENTIFICATION</scope>
</reference>
<dbReference type="Bgee" id="ENSMODG00000045834">
    <property type="expression patterns" value="Expressed in testis and 10 other cell types or tissues"/>
</dbReference>
<dbReference type="PANTHER" id="PTHR47300:SF1">
    <property type="entry name" value="PROTEIN KASH5"/>
    <property type="match status" value="1"/>
</dbReference>
<dbReference type="Pfam" id="PF14662">
    <property type="entry name" value="KASH_CCD"/>
    <property type="match status" value="1"/>
</dbReference>
<reference evidence="4 5" key="1">
    <citation type="journal article" date="2007" name="Nature">
        <title>Genome of the marsupial Monodelphis domestica reveals innovation in non-coding sequences.</title>
        <authorList>
            <person name="Mikkelsen T.S."/>
            <person name="Wakefield M.J."/>
            <person name="Aken B."/>
            <person name="Amemiya C.T."/>
            <person name="Chang J.L."/>
            <person name="Duke S."/>
            <person name="Garber M."/>
            <person name="Gentles A.J."/>
            <person name="Goodstadt L."/>
            <person name="Heger A."/>
            <person name="Jurka J."/>
            <person name="Kamal M."/>
            <person name="Mauceli E."/>
            <person name="Searle S.M."/>
            <person name="Sharpe T."/>
            <person name="Baker M.L."/>
            <person name="Batzer M.A."/>
            <person name="Benos P.V."/>
            <person name="Belov K."/>
            <person name="Clamp M."/>
            <person name="Cook A."/>
            <person name="Cuff J."/>
            <person name="Das R."/>
            <person name="Davidow L."/>
            <person name="Deakin J.E."/>
            <person name="Fazzari M.J."/>
            <person name="Glass J.L."/>
            <person name="Grabherr M."/>
            <person name="Greally J.M."/>
            <person name="Gu W."/>
            <person name="Hore T.A."/>
            <person name="Huttley G.A."/>
            <person name="Kleber M."/>
            <person name="Jirtle R.L."/>
            <person name="Koina E."/>
            <person name="Lee J.T."/>
            <person name="Mahony S."/>
            <person name="Marra M.A."/>
            <person name="Miller R.D."/>
            <person name="Nicholls R.D."/>
            <person name="Oda M."/>
            <person name="Papenfuss A.T."/>
            <person name="Parra Z.E."/>
            <person name="Pollock D.D."/>
            <person name="Ray D.A."/>
            <person name="Schein J.E."/>
            <person name="Speed T.P."/>
            <person name="Thompson K."/>
            <person name="VandeBerg J.L."/>
            <person name="Wade C.M."/>
            <person name="Walker J.A."/>
            <person name="Waters P.D."/>
            <person name="Webber C."/>
            <person name="Weidman J.R."/>
            <person name="Xie X."/>
            <person name="Zody M.C."/>
            <person name="Baldwin J."/>
            <person name="Abdouelleil A."/>
            <person name="Abdulkadir J."/>
            <person name="Abebe A."/>
            <person name="Abera B."/>
            <person name="Abreu J."/>
            <person name="Acer S.C."/>
            <person name="Aftuck L."/>
            <person name="Alexander A."/>
            <person name="An P."/>
            <person name="Anderson E."/>
            <person name="Anderson S."/>
            <person name="Arachi H."/>
            <person name="Azer M."/>
            <person name="Bachantsang P."/>
            <person name="Barry A."/>
            <person name="Bayul T."/>
            <person name="Berlin A."/>
            <person name="Bessette D."/>
            <person name="Bloom T."/>
            <person name="Bloom T."/>
            <person name="Boguslavskiy L."/>
            <person name="Bonnet C."/>
            <person name="Boukhgalter B."/>
            <person name="Bourzgui I."/>
            <person name="Brown A."/>
            <person name="Cahill P."/>
            <person name="Channer S."/>
            <person name="Cheshatsang Y."/>
            <person name="Chuda L."/>
            <person name="Citroen M."/>
            <person name="Collymore A."/>
            <person name="Cooke P."/>
            <person name="Costello M."/>
            <person name="D'Aco K."/>
            <person name="Daza R."/>
            <person name="De Haan G."/>
            <person name="DeGray S."/>
            <person name="DeMaso C."/>
            <person name="Dhargay N."/>
            <person name="Dooley K."/>
            <person name="Dooley E."/>
            <person name="Doricent M."/>
            <person name="Dorje P."/>
            <person name="Dorjee K."/>
            <person name="Dupes A."/>
            <person name="Elong R."/>
            <person name="Falk J."/>
            <person name="Farina A."/>
            <person name="Faro S."/>
            <person name="Ferguson D."/>
            <person name="Fisher S."/>
            <person name="Foley C.D."/>
            <person name="Franke A."/>
            <person name="Friedrich D."/>
            <person name="Gadbois L."/>
            <person name="Gearin G."/>
            <person name="Gearin C.R."/>
            <person name="Giannoukos G."/>
            <person name="Goode T."/>
            <person name="Graham J."/>
            <person name="Grandbois E."/>
            <person name="Grewal S."/>
            <person name="Gyaltsen K."/>
            <person name="Hafez N."/>
            <person name="Hagos B."/>
            <person name="Hall J."/>
            <person name="Henson C."/>
            <person name="Hollinger A."/>
            <person name="Honan T."/>
            <person name="Huard M.D."/>
            <person name="Hughes L."/>
            <person name="Hurhula B."/>
            <person name="Husby M.E."/>
            <person name="Kamat A."/>
            <person name="Kanga B."/>
            <person name="Kashin S."/>
            <person name="Khazanovich D."/>
            <person name="Kisner P."/>
            <person name="Lance K."/>
            <person name="Lara M."/>
            <person name="Lee W."/>
            <person name="Lennon N."/>
            <person name="Letendre F."/>
            <person name="LeVine R."/>
            <person name="Lipovsky A."/>
            <person name="Liu X."/>
            <person name="Liu J."/>
            <person name="Liu S."/>
            <person name="Lokyitsang T."/>
            <person name="Lokyitsang Y."/>
            <person name="Lubonja R."/>
            <person name="Lui A."/>
            <person name="MacDonald P."/>
            <person name="Magnisalis V."/>
            <person name="Maru K."/>
            <person name="Matthews C."/>
            <person name="McCusker W."/>
            <person name="McDonough S."/>
            <person name="Mehta T."/>
            <person name="Meldrim J."/>
            <person name="Meneus L."/>
            <person name="Mihai O."/>
            <person name="Mihalev A."/>
            <person name="Mihova T."/>
            <person name="Mittelman R."/>
            <person name="Mlenga V."/>
            <person name="Montmayeur A."/>
            <person name="Mulrain L."/>
            <person name="Navidi A."/>
            <person name="Naylor J."/>
            <person name="Negash T."/>
            <person name="Nguyen T."/>
            <person name="Nguyen N."/>
            <person name="Nicol R."/>
            <person name="Norbu C."/>
            <person name="Norbu N."/>
            <person name="Novod N."/>
            <person name="O'Neill B."/>
            <person name="Osman S."/>
            <person name="Markiewicz E."/>
            <person name="Oyono O.L."/>
            <person name="Patti C."/>
            <person name="Phunkhang P."/>
            <person name="Pierre F."/>
            <person name="Priest M."/>
            <person name="Raghuraman S."/>
            <person name="Rege F."/>
            <person name="Reyes R."/>
            <person name="Rise C."/>
            <person name="Rogov P."/>
            <person name="Ross K."/>
            <person name="Ryan E."/>
            <person name="Settipalli S."/>
            <person name="Shea T."/>
            <person name="Sherpa N."/>
            <person name="Shi L."/>
            <person name="Shih D."/>
            <person name="Sparrow T."/>
            <person name="Spaulding J."/>
            <person name="Stalker J."/>
            <person name="Stange-Thomann N."/>
            <person name="Stavropoulos S."/>
            <person name="Stone C."/>
            <person name="Strader C."/>
            <person name="Tesfaye S."/>
            <person name="Thomson T."/>
            <person name="Thoulutsang Y."/>
            <person name="Thoulutsang D."/>
            <person name="Topham K."/>
            <person name="Topping I."/>
            <person name="Tsamla T."/>
            <person name="Vassiliev H."/>
            <person name="Vo A."/>
            <person name="Wangchuk T."/>
            <person name="Wangdi T."/>
            <person name="Weiand M."/>
            <person name="Wilkinson J."/>
            <person name="Wilson A."/>
            <person name="Yadav S."/>
            <person name="Young G."/>
            <person name="Yu Q."/>
            <person name="Zembek L."/>
            <person name="Zhong D."/>
            <person name="Zimmer A."/>
            <person name="Zwirko Z."/>
            <person name="Jaffe D.B."/>
            <person name="Alvarez P."/>
            <person name="Brockman W."/>
            <person name="Butler J."/>
            <person name="Chin C."/>
            <person name="Gnerre S."/>
            <person name="MacCallum I."/>
            <person name="Graves J.A."/>
            <person name="Ponting C.P."/>
            <person name="Breen M."/>
            <person name="Samollow P.B."/>
            <person name="Lander E.S."/>
            <person name="Lindblad-Toh K."/>
        </authorList>
    </citation>
    <scope>NUCLEOTIDE SEQUENCE [LARGE SCALE GENOMIC DNA]</scope>
</reference>
<dbReference type="Ensembl" id="ENSMODT00000079245.1">
    <property type="protein sequence ID" value="ENSMODP00000043850.1"/>
    <property type="gene ID" value="ENSMODG00000045834.1"/>
</dbReference>
<dbReference type="Proteomes" id="UP000002280">
    <property type="component" value="Chromosome 4"/>
</dbReference>
<dbReference type="GO" id="GO:0034397">
    <property type="term" value="P:telomere localization"/>
    <property type="evidence" value="ECO:0007669"/>
    <property type="project" value="InterPro"/>
</dbReference>
<dbReference type="PANTHER" id="PTHR47300">
    <property type="entry name" value="PROTEIN KASH5"/>
    <property type="match status" value="1"/>
</dbReference>
<keyword evidence="5" id="KW-1185">Reference proteome</keyword>
<organism evidence="4 5">
    <name type="scientific">Monodelphis domestica</name>
    <name type="common">Gray short-tailed opossum</name>
    <dbReference type="NCBI Taxonomy" id="13616"/>
    <lineage>
        <taxon>Eukaryota</taxon>
        <taxon>Metazoa</taxon>
        <taxon>Chordata</taxon>
        <taxon>Craniata</taxon>
        <taxon>Vertebrata</taxon>
        <taxon>Euteleostomi</taxon>
        <taxon>Mammalia</taxon>
        <taxon>Metatheria</taxon>
        <taxon>Didelphimorphia</taxon>
        <taxon>Didelphidae</taxon>
        <taxon>Monodelphis</taxon>
    </lineage>
</organism>
<sequence length="360" mass="39735">MQGWIATCQLGPGLELEDEAAGEPSLPPSGASAQPESYGDEETEPELLATAELLSSLEELELSNRRLAGENAKLQRSVETADEGAARLGEELASLRKQLRSSQQALQFAKAVDEELEDMKSLAKSLEEKNRSLVAQARQTEKEQQQLVAEVETLQEENGKLLAERDGVKKRSEELAMEKEALRRTNRTENLTEALEEYRATIQELKQKISHLEEQLSQSREGPEGFQDGTQGIAGGWMKLHPQSLCLEIEAIQQITGQEKSSELLGSLEEENPWLLGERDHQRASQKGMRPPDTAGCLGTLEGPQFGDRPCPDARSSPSDVALLQAIEPLVGQLPSAGRRRQRRTSWELYPTPVAAPTPR</sequence>
<dbReference type="AlphaFoldDB" id="A0A5F8G8N9"/>
<feature type="region of interest" description="Disordered" evidence="2">
    <location>
        <begin position="334"/>
        <end position="360"/>
    </location>
</feature>
<keyword evidence="1" id="KW-0175">Coiled coil</keyword>
<feature type="coiled-coil region" evidence="1">
    <location>
        <begin position="57"/>
        <end position="222"/>
    </location>
</feature>